<dbReference type="GO" id="GO:0005507">
    <property type="term" value="F:copper ion binding"/>
    <property type="evidence" value="ECO:0007669"/>
    <property type="project" value="InterPro"/>
</dbReference>
<name>A0A183Q150_9TREM</name>
<organism evidence="1 2">
    <name type="scientific">Schistosoma mattheei</name>
    <dbReference type="NCBI Taxonomy" id="31246"/>
    <lineage>
        <taxon>Eukaryota</taxon>
        <taxon>Metazoa</taxon>
        <taxon>Spiralia</taxon>
        <taxon>Lophotrochozoa</taxon>
        <taxon>Platyhelminthes</taxon>
        <taxon>Trematoda</taxon>
        <taxon>Digenea</taxon>
        <taxon>Strigeidida</taxon>
        <taxon>Schistosomatoidea</taxon>
        <taxon>Schistosomatidae</taxon>
        <taxon>Schistosoma</taxon>
    </lineage>
</organism>
<keyword evidence="2" id="KW-1185">Reference proteome</keyword>
<evidence type="ECO:0000313" key="2">
    <source>
        <dbReference type="Proteomes" id="UP000269396"/>
    </source>
</evidence>
<gene>
    <name evidence="1" type="ORF">SMTD_LOCUS20336</name>
</gene>
<dbReference type="PRINTS" id="PR00074">
    <property type="entry name" value="LYSYLOXIDASE"/>
</dbReference>
<evidence type="ECO:0000313" key="1">
    <source>
        <dbReference type="EMBL" id="VDP82176.1"/>
    </source>
</evidence>
<sequence length="80" mass="9621">MIKIRYFFYALLFPGISPGCRDMYLHDYDCQWVDITDIAPGQYTFQYIYRTKMTEKKVNHILYNNLILFTTNVFHVLNIA</sequence>
<dbReference type="Proteomes" id="UP000269396">
    <property type="component" value="Unassembled WGS sequence"/>
</dbReference>
<dbReference type="AlphaFoldDB" id="A0A183Q150"/>
<dbReference type="EMBL" id="UZAL01044157">
    <property type="protein sequence ID" value="VDP82176.1"/>
    <property type="molecule type" value="Genomic_DNA"/>
</dbReference>
<protein>
    <submittedName>
        <fullName evidence="1">Uncharacterized protein</fullName>
    </submittedName>
</protein>
<dbReference type="Pfam" id="PF01186">
    <property type="entry name" value="Lysyl_oxidase"/>
    <property type="match status" value="1"/>
</dbReference>
<dbReference type="InterPro" id="IPR001695">
    <property type="entry name" value="Lysyl_oxidase"/>
</dbReference>
<accession>A0A183Q150</accession>
<reference evidence="1 2" key="1">
    <citation type="submission" date="2018-11" db="EMBL/GenBank/DDBJ databases">
        <authorList>
            <consortium name="Pathogen Informatics"/>
        </authorList>
    </citation>
    <scope>NUCLEOTIDE SEQUENCE [LARGE SCALE GENOMIC DNA]</scope>
    <source>
        <strain>Denwood</strain>
        <strain evidence="2">Zambia</strain>
    </source>
</reference>
<proteinExistence type="predicted"/>
<dbReference type="GO" id="GO:0016641">
    <property type="term" value="F:oxidoreductase activity, acting on the CH-NH2 group of donors, oxygen as acceptor"/>
    <property type="evidence" value="ECO:0007669"/>
    <property type="project" value="InterPro"/>
</dbReference>
<dbReference type="STRING" id="31246.A0A183Q150"/>